<gene>
    <name evidence="1" type="ORF">CK497_07765</name>
</gene>
<name>A0ABX4HL84_9GAMM</name>
<keyword evidence="2" id="KW-1185">Reference proteome</keyword>
<dbReference type="EMBL" id="NSKA01000002">
    <property type="protein sequence ID" value="PAU73000.1"/>
    <property type="molecule type" value="Genomic_DNA"/>
</dbReference>
<dbReference type="Proteomes" id="UP000218675">
    <property type="component" value="Unassembled WGS sequence"/>
</dbReference>
<sequence>MCNRFISNRSSYLIFKNNNWNSYKERFSPDFYLRYKQQGFFYTYIRKNASTSFKKLFQVLYPNVCPGELPTISCMIKNARVSGLLPEDIDQRFSFKIFVYRDPIERVFSVYKNKLVQQNGAEDLLLNLERVVGRDPGLLTFDEFVHEYVMLLQSERWEEVDGHLYPQTWHLLPITYNKVILMDNVYKEMQELLPIELCDQVFKEPTNSTTNGSFPLLWSDPECPAVYFRKKYAQDNALPTLSQLLTPATEASIREVYVEDYQMISEIEGKSTVASFTSDLNFDISKFTMNESSERALGLDFTLPETPG</sequence>
<dbReference type="Pfam" id="PF03567">
    <property type="entry name" value="Sulfotransfer_2"/>
    <property type="match status" value="1"/>
</dbReference>
<evidence type="ECO:0000313" key="1">
    <source>
        <dbReference type="EMBL" id="PAU73000.1"/>
    </source>
</evidence>
<reference evidence="1 2" key="1">
    <citation type="submission" date="2017-08" db="EMBL/GenBank/DDBJ databases">
        <title>Halomonas binhaiensis sp. nov., isolated from saline alkaline soil.</title>
        <authorList>
            <person name="Wang D."/>
            <person name="Zhang G."/>
        </authorList>
    </citation>
    <scope>NUCLEOTIDE SEQUENCE [LARGE SCALE GENOMIC DNA]</scope>
    <source>
        <strain evidence="1 2">WN018</strain>
    </source>
</reference>
<evidence type="ECO:0008006" key="3">
    <source>
        <dbReference type="Google" id="ProtNLM"/>
    </source>
</evidence>
<comment type="caution">
    <text evidence="1">The sequence shown here is derived from an EMBL/GenBank/DDBJ whole genome shotgun (WGS) entry which is preliminary data.</text>
</comment>
<protein>
    <recommendedName>
        <fullName evidence="3">Carbohydrate sulfotransferase</fullName>
    </recommendedName>
</protein>
<organism evidence="1 2">
    <name type="scientific">Vreelandella alkaliphila</name>
    <dbReference type="NCBI Taxonomy" id="272774"/>
    <lineage>
        <taxon>Bacteria</taxon>
        <taxon>Pseudomonadati</taxon>
        <taxon>Pseudomonadota</taxon>
        <taxon>Gammaproteobacteria</taxon>
        <taxon>Oceanospirillales</taxon>
        <taxon>Halomonadaceae</taxon>
        <taxon>Vreelandella</taxon>
    </lineage>
</organism>
<evidence type="ECO:0000313" key="2">
    <source>
        <dbReference type="Proteomes" id="UP000218675"/>
    </source>
</evidence>
<accession>A0ABX4HL84</accession>
<dbReference type="InterPro" id="IPR005331">
    <property type="entry name" value="Sulfotransferase"/>
</dbReference>
<proteinExistence type="predicted"/>